<dbReference type="Proteomes" id="UP000005926">
    <property type="component" value="Unassembled WGS sequence"/>
</dbReference>
<name>C8NHM1_9LACT</name>
<keyword evidence="1" id="KW-1133">Transmembrane helix</keyword>
<sequence length="43" mass="4638">MNFNAEHLTQAFELMALGMGGVFLVLGILYAVSALLLKAFPPK</sequence>
<accession>C8NHM1</accession>
<gene>
    <name evidence="2" type="ORF">HMPREF0444_1416</name>
</gene>
<evidence type="ECO:0000313" key="3">
    <source>
        <dbReference type="Proteomes" id="UP000005926"/>
    </source>
</evidence>
<dbReference type="NCBIfam" id="NF040909">
    <property type="entry name" value="OadG_rel_small"/>
    <property type="match status" value="1"/>
</dbReference>
<evidence type="ECO:0000256" key="1">
    <source>
        <dbReference type="SAM" id="Phobius"/>
    </source>
</evidence>
<dbReference type="RefSeq" id="WP_005607863.1">
    <property type="nucleotide sequence ID" value="NZ_CP102283.1"/>
</dbReference>
<reference evidence="2 3" key="1">
    <citation type="submission" date="2009-08" db="EMBL/GenBank/DDBJ databases">
        <authorList>
            <person name="Muzny D."/>
            <person name="Qin X."/>
            <person name="Deng J."/>
            <person name="Jiang H."/>
            <person name="Liu Y."/>
            <person name="Qu J."/>
            <person name="Song X.-Z."/>
            <person name="Zhang L."/>
            <person name="Thornton R."/>
            <person name="Coyle M."/>
            <person name="Francisco L."/>
            <person name="Jackson L."/>
            <person name="Javaid M."/>
            <person name="Korchina V."/>
            <person name="Kovar C."/>
            <person name="Mata R."/>
            <person name="Mathew T."/>
            <person name="Ngo R."/>
            <person name="Nguyen L."/>
            <person name="Nguyen N."/>
            <person name="Okwuonu G."/>
            <person name="Ongeri F."/>
            <person name="Pham C."/>
            <person name="Simmons D."/>
            <person name="Wilczek-Boney K."/>
            <person name="Hale W."/>
            <person name="Jakkamsetti A."/>
            <person name="Pham P."/>
            <person name="Ruth R."/>
            <person name="San Lucas F."/>
            <person name="Warren J."/>
            <person name="Zhang J."/>
            <person name="Zhao Z."/>
            <person name="Zhou C."/>
            <person name="Zhu D."/>
            <person name="Lee S."/>
            <person name="Bess C."/>
            <person name="Blankenburg K."/>
            <person name="Forbes L."/>
            <person name="Fu Q."/>
            <person name="Gubbala S."/>
            <person name="Hirani K."/>
            <person name="Jayaseelan J.C."/>
            <person name="Lara F."/>
            <person name="Munidasa M."/>
            <person name="Palculict T."/>
            <person name="Patil S."/>
            <person name="Pu L.-L."/>
            <person name="Saada N."/>
            <person name="Tang L."/>
            <person name="Weissenberger G."/>
            <person name="Zhu Y."/>
            <person name="Hemphill L."/>
            <person name="Shang Y."/>
            <person name="Youmans B."/>
            <person name="Ayvaz T."/>
            <person name="Ross M."/>
            <person name="Santibanez J."/>
            <person name="Aqrawi P."/>
            <person name="Gross S."/>
            <person name="Joshi V."/>
            <person name="Fowler G."/>
            <person name="Nazareth L."/>
            <person name="Reid J."/>
            <person name="Worley K."/>
            <person name="Petrosino J."/>
            <person name="Highlander S."/>
            <person name="Gibbs R."/>
        </authorList>
    </citation>
    <scope>NUCLEOTIDE SEQUENCE [LARGE SCALE GENOMIC DNA]</scope>
    <source>
        <strain evidence="2 3">ATCC 49175</strain>
    </source>
</reference>
<keyword evidence="1" id="KW-0472">Membrane</keyword>
<keyword evidence="1" id="KW-0812">Transmembrane</keyword>
<feature type="transmembrane region" description="Helical" evidence="1">
    <location>
        <begin position="14"/>
        <end position="37"/>
    </location>
</feature>
<comment type="caution">
    <text evidence="2">The sequence shown here is derived from an EMBL/GenBank/DDBJ whole genome shotgun (WGS) entry which is preliminary data.</text>
</comment>
<proteinExistence type="predicted"/>
<dbReference type="GeneID" id="78413279"/>
<dbReference type="EMBL" id="ACKZ01000020">
    <property type="protein sequence ID" value="EEW37198.1"/>
    <property type="molecule type" value="Genomic_DNA"/>
</dbReference>
<dbReference type="AlphaFoldDB" id="C8NHM1"/>
<dbReference type="HOGENOM" id="CLU_213017_1_2_9"/>
<evidence type="ECO:0000313" key="2">
    <source>
        <dbReference type="EMBL" id="EEW37198.1"/>
    </source>
</evidence>
<organism evidence="2 3">
    <name type="scientific">Granulicatella adiacens ATCC 49175</name>
    <dbReference type="NCBI Taxonomy" id="638301"/>
    <lineage>
        <taxon>Bacteria</taxon>
        <taxon>Bacillati</taxon>
        <taxon>Bacillota</taxon>
        <taxon>Bacilli</taxon>
        <taxon>Lactobacillales</taxon>
        <taxon>Carnobacteriaceae</taxon>
        <taxon>Granulicatella</taxon>
    </lineage>
</organism>
<protein>
    <submittedName>
        <fullName evidence="2">Uncharacterized protein</fullName>
    </submittedName>
</protein>
<dbReference type="STRING" id="638301.HMPREF0444_1416"/>
<keyword evidence="3" id="KW-1185">Reference proteome</keyword>
<dbReference type="eggNOG" id="ENOG502ZQZI">
    <property type="taxonomic scope" value="Bacteria"/>
</dbReference>